<dbReference type="Proteomes" id="UP000027138">
    <property type="component" value="Unassembled WGS sequence"/>
</dbReference>
<accession>A0A067KKY5</accession>
<dbReference type="KEGG" id="jcu:105635329"/>
<dbReference type="PANTHER" id="PTHR36898">
    <property type="entry name" value="OSJNBB0026I12.6 PROTEIN"/>
    <property type="match status" value="1"/>
</dbReference>
<dbReference type="OrthoDB" id="1932188at2759"/>
<dbReference type="InterPro" id="IPR023153">
    <property type="entry name" value="DarP_sf"/>
</dbReference>
<dbReference type="PANTHER" id="PTHR36898:SF1">
    <property type="entry name" value="OS04G0250700 PROTEIN"/>
    <property type="match status" value="1"/>
</dbReference>
<keyword evidence="3" id="KW-1185">Reference proteome</keyword>
<dbReference type="SUPFAM" id="SSF158710">
    <property type="entry name" value="PSPTO4464-like"/>
    <property type="match status" value="1"/>
</dbReference>
<dbReference type="Pfam" id="PF04751">
    <property type="entry name" value="DarP"/>
    <property type="match status" value="1"/>
</dbReference>
<feature type="region of interest" description="Disordered" evidence="1">
    <location>
        <begin position="73"/>
        <end position="98"/>
    </location>
</feature>
<dbReference type="Gene3D" id="1.10.60.30">
    <property type="entry name" value="PSPTO4464-like domains"/>
    <property type="match status" value="2"/>
</dbReference>
<name>A0A067KKY5_JATCU</name>
<proteinExistence type="predicted"/>
<organism evidence="2 3">
    <name type="scientific">Jatropha curcas</name>
    <name type="common">Barbados nut</name>
    <dbReference type="NCBI Taxonomy" id="180498"/>
    <lineage>
        <taxon>Eukaryota</taxon>
        <taxon>Viridiplantae</taxon>
        <taxon>Streptophyta</taxon>
        <taxon>Embryophyta</taxon>
        <taxon>Tracheophyta</taxon>
        <taxon>Spermatophyta</taxon>
        <taxon>Magnoliopsida</taxon>
        <taxon>eudicotyledons</taxon>
        <taxon>Gunneridae</taxon>
        <taxon>Pentapetalae</taxon>
        <taxon>rosids</taxon>
        <taxon>fabids</taxon>
        <taxon>Malpighiales</taxon>
        <taxon>Euphorbiaceae</taxon>
        <taxon>Crotonoideae</taxon>
        <taxon>Jatropheae</taxon>
        <taxon>Jatropha</taxon>
    </lineage>
</organism>
<evidence type="ECO:0000313" key="3">
    <source>
        <dbReference type="Proteomes" id="UP000027138"/>
    </source>
</evidence>
<protein>
    <submittedName>
        <fullName evidence="2">Uncharacterized protein</fullName>
    </submittedName>
</protein>
<dbReference type="STRING" id="180498.A0A067KKY5"/>
<evidence type="ECO:0000313" key="2">
    <source>
        <dbReference type="EMBL" id="KDP36911.1"/>
    </source>
</evidence>
<sequence>MARLIRPLRQIPLMQQQLCSHFSFHLHLSPSLLLTSKTTSHCLVLASVYSFNHSIRCGSRGLRFSDVPTLSDLEEGGSNSSGSDSDTKKSRTQKKREARRAVRWGMELASFSAPQIKRILRVASLEREVYEAIMLVKRLGPDVREGKRRQYNLIGKLIRDVKPELMDALIHSTKDGDWSRLQAVPGIETGIIEYDDEEAEETEYEEDEEDEEGSQEHIIIATRWLDGLINKDLKITNEVYAVHTVDFDRQELRKLVRKVHAVQESKSVSEEVDDEEADAAIMAAKKPLIRFLRALAKQMPAESHHIGL</sequence>
<dbReference type="InterPro" id="IPR006839">
    <property type="entry name" value="DarP"/>
</dbReference>
<dbReference type="AlphaFoldDB" id="A0A067KKY5"/>
<evidence type="ECO:0000256" key="1">
    <source>
        <dbReference type="SAM" id="MobiDB-lite"/>
    </source>
</evidence>
<dbReference type="CDD" id="cd16331">
    <property type="entry name" value="YjgA-like"/>
    <property type="match status" value="1"/>
</dbReference>
<reference evidence="2 3" key="1">
    <citation type="journal article" date="2014" name="PLoS ONE">
        <title>Global Analysis of Gene Expression Profiles in Physic Nut (Jatropha curcas L.) Seedlings Exposed to Salt Stress.</title>
        <authorList>
            <person name="Zhang L."/>
            <person name="Zhang C."/>
            <person name="Wu P."/>
            <person name="Chen Y."/>
            <person name="Li M."/>
            <person name="Jiang H."/>
            <person name="Wu G."/>
        </authorList>
    </citation>
    <scope>NUCLEOTIDE SEQUENCE [LARGE SCALE GENOMIC DNA]</scope>
    <source>
        <strain evidence="3">cv. GZQX0401</strain>
        <tissue evidence="2">Young leaves</tissue>
    </source>
</reference>
<dbReference type="EMBL" id="KK914420">
    <property type="protein sequence ID" value="KDP36911.1"/>
    <property type="molecule type" value="Genomic_DNA"/>
</dbReference>
<gene>
    <name evidence="2" type="ORF">JCGZ_08202</name>
</gene>